<accession>A0A0C9ZBY4</accession>
<proteinExistence type="predicted"/>
<organism evidence="1 2">
    <name type="scientific">Pisolithus microcarpus 441</name>
    <dbReference type="NCBI Taxonomy" id="765257"/>
    <lineage>
        <taxon>Eukaryota</taxon>
        <taxon>Fungi</taxon>
        <taxon>Dikarya</taxon>
        <taxon>Basidiomycota</taxon>
        <taxon>Agaricomycotina</taxon>
        <taxon>Agaricomycetes</taxon>
        <taxon>Agaricomycetidae</taxon>
        <taxon>Boletales</taxon>
        <taxon>Sclerodermatineae</taxon>
        <taxon>Pisolithaceae</taxon>
        <taxon>Pisolithus</taxon>
    </lineage>
</organism>
<evidence type="ECO:0000313" key="1">
    <source>
        <dbReference type="EMBL" id="KIK23444.1"/>
    </source>
</evidence>
<reference evidence="2" key="2">
    <citation type="submission" date="2015-01" db="EMBL/GenBank/DDBJ databases">
        <title>Evolutionary Origins and Diversification of the Mycorrhizal Mutualists.</title>
        <authorList>
            <consortium name="DOE Joint Genome Institute"/>
            <consortium name="Mycorrhizal Genomics Consortium"/>
            <person name="Kohler A."/>
            <person name="Kuo A."/>
            <person name="Nagy L.G."/>
            <person name="Floudas D."/>
            <person name="Copeland A."/>
            <person name="Barry K.W."/>
            <person name="Cichocki N."/>
            <person name="Veneault-Fourrey C."/>
            <person name="LaButti K."/>
            <person name="Lindquist E.A."/>
            <person name="Lipzen A."/>
            <person name="Lundell T."/>
            <person name="Morin E."/>
            <person name="Murat C."/>
            <person name="Riley R."/>
            <person name="Ohm R."/>
            <person name="Sun H."/>
            <person name="Tunlid A."/>
            <person name="Henrissat B."/>
            <person name="Grigoriev I.V."/>
            <person name="Hibbett D.S."/>
            <person name="Martin F."/>
        </authorList>
    </citation>
    <scope>NUCLEOTIDE SEQUENCE [LARGE SCALE GENOMIC DNA]</scope>
    <source>
        <strain evidence="2">441</strain>
    </source>
</reference>
<protein>
    <submittedName>
        <fullName evidence="1">Uncharacterized protein</fullName>
    </submittedName>
</protein>
<dbReference type="AlphaFoldDB" id="A0A0C9ZBY4"/>
<gene>
    <name evidence="1" type="ORF">PISMIDRAFT_679426</name>
</gene>
<keyword evidence="2" id="KW-1185">Reference proteome</keyword>
<name>A0A0C9ZBY4_9AGAM</name>
<dbReference type="HOGENOM" id="CLU_2929086_0_0_1"/>
<dbReference type="Proteomes" id="UP000054018">
    <property type="component" value="Unassembled WGS sequence"/>
</dbReference>
<dbReference type="EMBL" id="KN833726">
    <property type="protein sequence ID" value="KIK23444.1"/>
    <property type="molecule type" value="Genomic_DNA"/>
</dbReference>
<feature type="non-terminal residue" evidence="1">
    <location>
        <position position="61"/>
    </location>
</feature>
<reference evidence="1 2" key="1">
    <citation type="submission" date="2014-04" db="EMBL/GenBank/DDBJ databases">
        <authorList>
            <consortium name="DOE Joint Genome Institute"/>
            <person name="Kuo A."/>
            <person name="Kohler A."/>
            <person name="Costa M.D."/>
            <person name="Nagy L.G."/>
            <person name="Floudas D."/>
            <person name="Copeland A."/>
            <person name="Barry K.W."/>
            <person name="Cichocki N."/>
            <person name="Veneault-Fourrey C."/>
            <person name="LaButti K."/>
            <person name="Lindquist E.A."/>
            <person name="Lipzen A."/>
            <person name="Lundell T."/>
            <person name="Morin E."/>
            <person name="Murat C."/>
            <person name="Sun H."/>
            <person name="Tunlid A."/>
            <person name="Henrissat B."/>
            <person name="Grigoriev I.V."/>
            <person name="Hibbett D.S."/>
            <person name="Martin F."/>
            <person name="Nordberg H.P."/>
            <person name="Cantor M.N."/>
            <person name="Hua S.X."/>
        </authorList>
    </citation>
    <scope>NUCLEOTIDE SEQUENCE [LARGE SCALE GENOMIC DNA]</scope>
    <source>
        <strain evidence="1 2">441</strain>
    </source>
</reference>
<sequence length="61" mass="7023">MALVQGCGLAPQLTVLRCCLHHTFRSLTLGRPTDDLGIHGQAQYYAIRRFAVLQRRNNWER</sequence>
<evidence type="ECO:0000313" key="2">
    <source>
        <dbReference type="Proteomes" id="UP000054018"/>
    </source>
</evidence>